<dbReference type="GO" id="GO:0008270">
    <property type="term" value="F:zinc ion binding"/>
    <property type="evidence" value="ECO:0007669"/>
    <property type="project" value="UniProtKB-KW"/>
</dbReference>
<dbReference type="PROSITE" id="PS50089">
    <property type="entry name" value="ZF_RING_2"/>
    <property type="match status" value="1"/>
</dbReference>
<evidence type="ECO:0000313" key="9">
    <source>
        <dbReference type="Proteomes" id="UP001146120"/>
    </source>
</evidence>
<dbReference type="InterPro" id="IPR001841">
    <property type="entry name" value="Znf_RING"/>
</dbReference>
<evidence type="ECO:0000259" key="7">
    <source>
        <dbReference type="PROSITE" id="PS50089"/>
    </source>
</evidence>
<dbReference type="InterPro" id="IPR013083">
    <property type="entry name" value="Znf_RING/FYVE/PHD"/>
</dbReference>
<dbReference type="GO" id="GO:0016020">
    <property type="term" value="C:membrane"/>
    <property type="evidence" value="ECO:0007669"/>
    <property type="project" value="UniProtKB-SubCell"/>
</dbReference>
<sequence>MRSCLSTVIDDGDDLVHVCVCYVIFLLILRSGEFTNRSQLQFYGVEAVKTEPFDACTPLQDQDLSGRIAIVQRGSCNFVMKVWNAQKANASAVVVINNEHQPQKPPRILMQRDENASHVHIPSVFVSHFDGDRSLEHMFFAPPGEPVLLTIDEHGELPDEKSSGRVLKRVFAYAFLLSVICLCSSALSLLSSGLFRWITRVTRTRASNKLPIITYEKELRRVLMQAAHASTKQASTSSPKTPLVNLLEETAATTIVTACAGSDDPTALVADATSNPVSTPCTDADVDVCSICLDDFELQERVKVLPCHHFFHVDCINPWLERRSGCCPLCKQDAIPKTKKTLLGLSIPMLDQLLQQEHIFHALFLMLPASLVSCIIVNSAASIIRNVWP</sequence>
<dbReference type="PANTHER" id="PTHR22765:SF411">
    <property type="entry name" value="OS02G0248440 PROTEIN"/>
    <property type="match status" value="1"/>
</dbReference>
<dbReference type="GO" id="GO:0061630">
    <property type="term" value="F:ubiquitin protein ligase activity"/>
    <property type="evidence" value="ECO:0007669"/>
    <property type="project" value="TreeGrafter"/>
</dbReference>
<dbReference type="CDD" id="cd04818">
    <property type="entry name" value="PA_subtilisin_1"/>
    <property type="match status" value="1"/>
</dbReference>
<dbReference type="Pfam" id="PF13639">
    <property type="entry name" value="zf-RING_2"/>
    <property type="match status" value="1"/>
</dbReference>
<evidence type="ECO:0000256" key="1">
    <source>
        <dbReference type="ARBA" id="ARBA00004370"/>
    </source>
</evidence>
<reference evidence="8" key="1">
    <citation type="submission" date="2022-11" db="EMBL/GenBank/DDBJ databases">
        <authorList>
            <person name="Morgan W.R."/>
            <person name="Tartar A."/>
        </authorList>
    </citation>
    <scope>NUCLEOTIDE SEQUENCE</scope>
    <source>
        <strain evidence="8">ARSEF 373</strain>
    </source>
</reference>
<dbReference type="EMBL" id="DAKRPA010000004">
    <property type="protein sequence ID" value="DBA05005.1"/>
    <property type="molecule type" value="Genomic_DNA"/>
</dbReference>
<evidence type="ECO:0000256" key="5">
    <source>
        <dbReference type="PROSITE-ProRule" id="PRU00175"/>
    </source>
</evidence>
<feature type="domain" description="RING-type" evidence="7">
    <location>
        <begin position="289"/>
        <end position="331"/>
    </location>
</feature>
<organism evidence="8 9">
    <name type="scientific">Lagenidium giganteum</name>
    <dbReference type="NCBI Taxonomy" id="4803"/>
    <lineage>
        <taxon>Eukaryota</taxon>
        <taxon>Sar</taxon>
        <taxon>Stramenopiles</taxon>
        <taxon>Oomycota</taxon>
        <taxon>Peronosporomycetes</taxon>
        <taxon>Pythiales</taxon>
        <taxon>Pythiaceae</taxon>
    </lineage>
</organism>
<keyword evidence="5" id="KW-0862">Zinc</keyword>
<dbReference type="SUPFAM" id="SSF57850">
    <property type="entry name" value="RING/U-box"/>
    <property type="match status" value="1"/>
</dbReference>
<dbReference type="CDD" id="cd16454">
    <property type="entry name" value="RING-H2_PA-TM-RING"/>
    <property type="match status" value="1"/>
</dbReference>
<keyword evidence="3 6" id="KW-1133">Transmembrane helix</keyword>
<evidence type="ECO:0000256" key="3">
    <source>
        <dbReference type="ARBA" id="ARBA00022989"/>
    </source>
</evidence>
<accession>A0AAV2ZHE3</accession>
<dbReference type="Gene3D" id="3.30.40.10">
    <property type="entry name" value="Zinc/RING finger domain, C3HC4 (zinc finger)"/>
    <property type="match status" value="1"/>
</dbReference>
<comment type="caution">
    <text evidence="8">The sequence shown here is derived from an EMBL/GenBank/DDBJ whole genome shotgun (WGS) entry which is preliminary data.</text>
</comment>
<comment type="subcellular location">
    <subcellularLocation>
        <location evidence="1">Membrane</location>
    </subcellularLocation>
</comment>
<evidence type="ECO:0000256" key="6">
    <source>
        <dbReference type="SAM" id="Phobius"/>
    </source>
</evidence>
<dbReference type="InterPro" id="IPR003137">
    <property type="entry name" value="PA_domain"/>
</dbReference>
<dbReference type="PANTHER" id="PTHR22765">
    <property type="entry name" value="RING FINGER AND PROTEASE ASSOCIATED DOMAIN-CONTAINING"/>
    <property type="match status" value="1"/>
</dbReference>
<dbReference type="SMART" id="SM00184">
    <property type="entry name" value="RING"/>
    <property type="match status" value="1"/>
</dbReference>
<reference evidence="8" key="2">
    <citation type="journal article" date="2023" name="Microbiol Resour">
        <title>Decontamination and Annotation of the Draft Genome Sequence of the Oomycete Lagenidium giganteum ARSEF 373.</title>
        <authorList>
            <person name="Morgan W.R."/>
            <person name="Tartar A."/>
        </authorList>
    </citation>
    <scope>NUCLEOTIDE SEQUENCE</scope>
    <source>
        <strain evidence="8">ARSEF 373</strain>
    </source>
</reference>
<dbReference type="InterPro" id="IPR051826">
    <property type="entry name" value="E3_ubiquitin-ligase_domain"/>
</dbReference>
<feature type="transmembrane region" description="Helical" evidence="6">
    <location>
        <begin position="359"/>
        <end position="384"/>
    </location>
</feature>
<keyword evidence="9" id="KW-1185">Reference proteome</keyword>
<evidence type="ECO:0000256" key="2">
    <source>
        <dbReference type="ARBA" id="ARBA00022692"/>
    </source>
</evidence>
<evidence type="ECO:0000313" key="8">
    <source>
        <dbReference type="EMBL" id="DBA05005.1"/>
    </source>
</evidence>
<dbReference type="Gene3D" id="3.50.30.30">
    <property type="match status" value="1"/>
</dbReference>
<keyword evidence="5" id="KW-0479">Metal-binding</keyword>
<gene>
    <name evidence="8" type="ORF">N0F65_007007</name>
</gene>
<proteinExistence type="predicted"/>
<dbReference type="AlphaFoldDB" id="A0AAV2ZHE3"/>
<feature type="transmembrane region" description="Helical" evidence="6">
    <location>
        <begin position="170"/>
        <end position="198"/>
    </location>
</feature>
<evidence type="ECO:0000256" key="4">
    <source>
        <dbReference type="ARBA" id="ARBA00023136"/>
    </source>
</evidence>
<dbReference type="GO" id="GO:0006511">
    <property type="term" value="P:ubiquitin-dependent protein catabolic process"/>
    <property type="evidence" value="ECO:0007669"/>
    <property type="project" value="TreeGrafter"/>
</dbReference>
<keyword evidence="4 6" id="KW-0472">Membrane</keyword>
<dbReference type="SUPFAM" id="SSF52025">
    <property type="entry name" value="PA domain"/>
    <property type="match status" value="1"/>
</dbReference>
<dbReference type="Proteomes" id="UP001146120">
    <property type="component" value="Unassembled WGS sequence"/>
</dbReference>
<keyword evidence="5" id="KW-0863">Zinc-finger</keyword>
<dbReference type="InterPro" id="IPR046450">
    <property type="entry name" value="PA_dom_sf"/>
</dbReference>
<protein>
    <recommendedName>
        <fullName evidence="7">RING-type domain-containing protein</fullName>
    </recommendedName>
</protein>
<name>A0AAV2ZHE3_9STRA</name>
<dbReference type="Pfam" id="PF02225">
    <property type="entry name" value="PA"/>
    <property type="match status" value="1"/>
</dbReference>
<keyword evidence="2 6" id="KW-0812">Transmembrane</keyword>